<dbReference type="EC" id="6.1.1.14" evidence="2"/>
<dbReference type="GO" id="GO:0005524">
    <property type="term" value="F:ATP binding"/>
    <property type="evidence" value="ECO:0007669"/>
    <property type="project" value="UniProtKB-KW"/>
</dbReference>
<evidence type="ECO:0000256" key="8">
    <source>
        <dbReference type="ARBA" id="ARBA00047937"/>
    </source>
</evidence>
<dbReference type="PRINTS" id="PR01044">
    <property type="entry name" value="TRNASYNTHGA"/>
</dbReference>
<dbReference type="FunFam" id="1.20.58.180:FF:000002">
    <property type="entry name" value="Glycine--tRNA ligase, chloroplastic/mitochondrial 2"/>
    <property type="match status" value="1"/>
</dbReference>
<keyword evidence="7" id="KW-0030">Aminoacyl-tRNA synthetase</keyword>
<keyword evidence="6" id="KW-0648">Protein biosynthesis</keyword>
<dbReference type="PANTHER" id="PTHR30075">
    <property type="entry name" value="GLYCYL-TRNA SYNTHETASE"/>
    <property type="match status" value="1"/>
</dbReference>
<dbReference type="GO" id="GO:0004820">
    <property type="term" value="F:glycine-tRNA ligase activity"/>
    <property type="evidence" value="ECO:0007669"/>
    <property type="project" value="UniProtKB-EC"/>
</dbReference>
<gene>
    <name evidence="10" type="ORF">MTR67_004542</name>
</gene>
<dbReference type="InterPro" id="IPR006194">
    <property type="entry name" value="Gly-tRNA-synth_heterodimer"/>
</dbReference>
<evidence type="ECO:0000256" key="7">
    <source>
        <dbReference type="ARBA" id="ARBA00023146"/>
    </source>
</evidence>
<dbReference type="GO" id="GO:0005739">
    <property type="term" value="C:mitochondrion"/>
    <property type="evidence" value="ECO:0007669"/>
    <property type="project" value="TreeGrafter"/>
</dbReference>
<organism evidence="10 11">
    <name type="scientific">Solanum verrucosum</name>
    <dbReference type="NCBI Taxonomy" id="315347"/>
    <lineage>
        <taxon>Eukaryota</taxon>
        <taxon>Viridiplantae</taxon>
        <taxon>Streptophyta</taxon>
        <taxon>Embryophyta</taxon>
        <taxon>Tracheophyta</taxon>
        <taxon>Spermatophyta</taxon>
        <taxon>Magnoliopsida</taxon>
        <taxon>eudicotyledons</taxon>
        <taxon>Gunneridae</taxon>
        <taxon>Pentapetalae</taxon>
        <taxon>asterids</taxon>
        <taxon>lamiids</taxon>
        <taxon>Solanales</taxon>
        <taxon>Solanaceae</taxon>
        <taxon>Solanoideae</taxon>
        <taxon>Solaneae</taxon>
        <taxon>Solanum</taxon>
    </lineage>
</organism>
<dbReference type="Pfam" id="PF02092">
    <property type="entry name" value="tRNA_synt_2f"/>
    <property type="match status" value="3"/>
</dbReference>
<evidence type="ECO:0000256" key="4">
    <source>
        <dbReference type="ARBA" id="ARBA00022741"/>
    </source>
</evidence>
<dbReference type="InterPro" id="IPR002310">
    <property type="entry name" value="Gly-tRNA_ligase_asu"/>
</dbReference>
<dbReference type="AlphaFoldDB" id="A0AAF0PUL8"/>
<evidence type="ECO:0000256" key="9">
    <source>
        <dbReference type="SAM" id="MobiDB-lite"/>
    </source>
</evidence>
<evidence type="ECO:0000313" key="10">
    <source>
        <dbReference type="EMBL" id="WMV11157.1"/>
    </source>
</evidence>
<feature type="compositionally biased region" description="Low complexity" evidence="9">
    <location>
        <begin position="45"/>
        <end position="54"/>
    </location>
</feature>
<evidence type="ECO:0000256" key="2">
    <source>
        <dbReference type="ARBA" id="ARBA00012829"/>
    </source>
</evidence>
<reference evidence="10" key="1">
    <citation type="submission" date="2023-08" db="EMBL/GenBank/DDBJ databases">
        <title>A de novo genome assembly of Solanum verrucosum Schlechtendal, a Mexican diploid species geographically isolated from the other diploid A-genome species in potato relatives.</title>
        <authorList>
            <person name="Hosaka K."/>
        </authorList>
    </citation>
    <scope>NUCLEOTIDE SEQUENCE</scope>
    <source>
        <tissue evidence="10">Young leaves</tissue>
    </source>
</reference>
<comment type="similarity">
    <text evidence="1">Belongs to the class-II aminoacyl-tRNA synthetase family.</text>
</comment>
<accession>A0AAF0PUL8</accession>
<dbReference type="Proteomes" id="UP001234989">
    <property type="component" value="Chromosome 1"/>
</dbReference>
<evidence type="ECO:0000256" key="5">
    <source>
        <dbReference type="ARBA" id="ARBA00022840"/>
    </source>
</evidence>
<dbReference type="SUPFAM" id="SSF55681">
    <property type="entry name" value="Class II aaRS and biotin synthetases"/>
    <property type="match status" value="2"/>
</dbReference>
<comment type="catalytic activity">
    <reaction evidence="8">
        <text>tRNA(Gly) + glycine + ATP = glycyl-tRNA(Gly) + AMP + diphosphate</text>
        <dbReference type="Rhea" id="RHEA:16013"/>
        <dbReference type="Rhea" id="RHEA-COMP:9664"/>
        <dbReference type="Rhea" id="RHEA-COMP:9683"/>
        <dbReference type="ChEBI" id="CHEBI:30616"/>
        <dbReference type="ChEBI" id="CHEBI:33019"/>
        <dbReference type="ChEBI" id="CHEBI:57305"/>
        <dbReference type="ChEBI" id="CHEBI:78442"/>
        <dbReference type="ChEBI" id="CHEBI:78522"/>
        <dbReference type="ChEBI" id="CHEBI:456215"/>
        <dbReference type="EC" id="6.1.1.14"/>
    </reaction>
</comment>
<dbReference type="PANTHER" id="PTHR30075:SF2">
    <property type="entry name" value="GLYCINE--TRNA LIGASE, CHLOROPLASTIC_MITOCHONDRIAL 2"/>
    <property type="match status" value="1"/>
</dbReference>
<dbReference type="EMBL" id="CP133612">
    <property type="protein sequence ID" value="WMV11157.1"/>
    <property type="molecule type" value="Genomic_DNA"/>
</dbReference>
<evidence type="ECO:0000256" key="6">
    <source>
        <dbReference type="ARBA" id="ARBA00022917"/>
    </source>
</evidence>
<keyword evidence="3" id="KW-0436">Ligase</keyword>
<name>A0AAF0PUL8_SOLVR</name>
<dbReference type="Pfam" id="PF02091">
    <property type="entry name" value="tRNA-synt_2e"/>
    <property type="match status" value="2"/>
</dbReference>
<sequence length="680" mass="76341">MAILALPLITSILKPHKTHFSFLPLPIILHRRFFSKSSTVSALSTSSSSSSHVSHNSEHQKKASVPTFQQAIQRLQEYWGSVGCAVMQCSNTEVGAGTMNPLTYLRVLGPEPWNVAYVEPSIRPDDSRYGENPNRLQRHTQFQVILKPDPGNSQDLFIRSLSALGIDVNAHDIRFVEDNWESPVLGAWGLGWEVWMDGMEITQFTYFQQKTLRGSSAGKGLGQSPSGRRFEPQQGHWRHYKPAASPGPRGTNRGGPALKQRDPVGTASRAGSIQLMPVSVEITYGLERILMSLQGVDHFKKIQYADGITYGELFLENEKEMSAYYLEHASVDHIHKHFDLFEAEARRLLDLGLAIPAYDQLLKTSHAFNVLDSRGFVGVTERARYFGRMRSLARQCAQLWLQTRESLGHPLGVVSHSDHLIVQREVSEEATGKVPSEPQLFVLEIGTEELPPNDVSSACKQLKDLIVQLLDKQRLLHGEVQTHGTPRRVVALVFPPVNLVPANSHYSLVSFRLIDADKDHLQVSVEKLHSKQVEHEVEIRGPPVSKAFDKEGNPTKAAEGFCRRNNVPLDSMYRRAEGKTEYVYVRLVEPARLAFECVLSSVGYLAVQQQRMSQHFIWGLDVGKWQVLSEELPDIIASISFPKSMRWNSDVAFSRPIRWILALHGGVVLPFMYAGVVRQV</sequence>
<dbReference type="Gene3D" id="1.20.58.180">
    <property type="entry name" value="Class II aaRS and biotin synthetases, domain 2"/>
    <property type="match status" value="1"/>
</dbReference>
<evidence type="ECO:0000256" key="3">
    <source>
        <dbReference type="ARBA" id="ARBA00022598"/>
    </source>
</evidence>
<evidence type="ECO:0000313" key="11">
    <source>
        <dbReference type="Proteomes" id="UP001234989"/>
    </source>
</evidence>
<protein>
    <recommendedName>
        <fullName evidence="2">glycine--tRNA ligase</fullName>
        <ecNumber evidence="2">6.1.1.14</ecNumber>
    </recommendedName>
</protein>
<feature type="region of interest" description="Disordered" evidence="9">
    <location>
        <begin position="45"/>
        <end position="65"/>
    </location>
</feature>
<dbReference type="Gene3D" id="3.30.930.10">
    <property type="entry name" value="Bira Bifunctional Protein, Domain 2"/>
    <property type="match status" value="2"/>
</dbReference>
<keyword evidence="11" id="KW-1185">Reference proteome</keyword>
<evidence type="ECO:0000256" key="1">
    <source>
        <dbReference type="ARBA" id="ARBA00008226"/>
    </source>
</evidence>
<keyword evidence="5" id="KW-0067">ATP-binding</keyword>
<dbReference type="CDD" id="cd00733">
    <property type="entry name" value="GlyRS_alpha_core"/>
    <property type="match status" value="1"/>
</dbReference>
<dbReference type="GO" id="GO:0009570">
    <property type="term" value="C:chloroplast stroma"/>
    <property type="evidence" value="ECO:0007669"/>
    <property type="project" value="TreeGrafter"/>
</dbReference>
<proteinExistence type="inferred from homology"/>
<keyword evidence="4" id="KW-0547">Nucleotide-binding</keyword>
<feature type="region of interest" description="Disordered" evidence="9">
    <location>
        <begin position="215"/>
        <end position="266"/>
    </location>
</feature>
<dbReference type="InterPro" id="IPR045864">
    <property type="entry name" value="aa-tRNA-synth_II/BPL/LPL"/>
</dbReference>
<dbReference type="PROSITE" id="PS50861">
    <property type="entry name" value="AA_TRNA_LIGASE_II_GLYAB"/>
    <property type="match status" value="1"/>
</dbReference>
<dbReference type="GO" id="GO:0006426">
    <property type="term" value="P:glycyl-tRNA aminoacylation"/>
    <property type="evidence" value="ECO:0007669"/>
    <property type="project" value="InterPro"/>
</dbReference>
<dbReference type="InterPro" id="IPR015944">
    <property type="entry name" value="Gly-tRNA-synth_bsu"/>
</dbReference>